<evidence type="ECO:0000256" key="10">
    <source>
        <dbReference type="ARBA" id="ARBA00023180"/>
    </source>
</evidence>
<dbReference type="PANTHER" id="PTHR48423">
    <property type="entry name" value="INTERLEUKIN-27 RECEPTOR SUBUNIT ALPHA"/>
    <property type="match status" value="1"/>
</dbReference>
<dbReference type="AlphaFoldDB" id="A0A7K9DRU7"/>
<dbReference type="CDD" id="cd00063">
    <property type="entry name" value="FN3"/>
    <property type="match status" value="2"/>
</dbReference>
<keyword evidence="4" id="KW-0812">Transmembrane</keyword>
<dbReference type="PANTHER" id="PTHR48423:SF1">
    <property type="entry name" value="INTERLEUKIN-27 RECEPTOR SUBUNIT ALPHA"/>
    <property type="match status" value="1"/>
</dbReference>
<protein>
    <submittedName>
        <fullName evidence="12">IL31R protein</fullName>
    </submittedName>
</protein>
<comment type="caution">
    <text evidence="12">The sequence shown here is derived from an EMBL/GenBank/DDBJ whole genome shotgun (WGS) entry which is preliminary data.</text>
</comment>
<dbReference type="InterPro" id="IPR036116">
    <property type="entry name" value="FN3_sf"/>
</dbReference>
<keyword evidence="13" id="KW-1185">Reference proteome</keyword>
<evidence type="ECO:0000256" key="5">
    <source>
        <dbReference type="ARBA" id="ARBA00022729"/>
    </source>
</evidence>
<feature type="non-terminal residue" evidence="12">
    <location>
        <position position="1"/>
    </location>
</feature>
<feature type="non-terminal residue" evidence="12">
    <location>
        <position position="332"/>
    </location>
</feature>
<dbReference type="Pfam" id="PF00041">
    <property type="entry name" value="fn3"/>
    <property type="match status" value="1"/>
</dbReference>
<dbReference type="InterPro" id="IPR052672">
    <property type="entry name" value="Type1_Cytokine_Rcpt_Type2"/>
</dbReference>
<comment type="subcellular location">
    <subcellularLocation>
        <location evidence="1">Cell membrane</location>
        <topology evidence="1">Single-pass type I membrane protein</topology>
    </subcellularLocation>
</comment>
<evidence type="ECO:0000256" key="3">
    <source>
        <dbReference type="ARBA" id="ARBA00022475"/>
    </source>
</evidence>
<organism evidence="12 13">
    <name type="scientific">Hemiprocne comata</name>
    <dbReference type="NCBI Taxonomy" id="243314"/>
    <lineage>
        <taxon>Eukaryota</taxon>
        <taxon>Metazoa</taxon>
        <taxon>Chordata</taxon>
        <taxon>Craniata</taxon>
        <taxon>Vertebrata</taxon>
        <taxon>Euteleostomi</taxon>
        <taxon>Archelosauria</taxon>
        <taxon>Archosauria</taxon>
        <taxon>Dinosauria</taxon>
        <taxon>Saurischia</taxon>
        <taxon>Theropoda</taxon>
        <taxon>Coelurosauria</taxon>
        <taxon>Aves</taxon>
        <taxon>Neognathae</taxon>
        <taxon>Neoaves</taxon>
        <taxon>Strisores</taxon>
        <taxon>Apodiformes</taxon>
        <taxon>Apodidae</taxon>
        <taxon>Hemiprocninae</taxon>
        <taxon>Hemiprocne</taxon>
    </lineage>
</organism>
<dbReference type="Gene3D" id="2.60.40.10">
    <property type="entry name" value="Immunoglobulins"/>
    <property type="match status" value="4"/>
</dbReference>
<dbReference type="Proteomes" id="UP000518305">
    <property type="component" value="Unassembled WGS sequence"/>
</dbReference>
<gene>
    <name evidence="12" type="primary">Il31ra</name>
    <name evidence="12" type="ORF">HEMCOM_R12931</name>
</gene>
<dbReference type="EMBL" id="VWZJ01013867">
    <property type="protein sequence ID" value="NXG67396.1"/>
    <property type="molecule type" value="Genomic_DNA"/>
</dbReference>
<reference evidence="12 13" key="1">
    <citation type="submission" date="2019-09" db="EMBL/GenBank/DDBJ databases">
        <title>Bird 10,000 Genomes (B10K) Project - Family phase.</title>
        <authorList>
            <person name="Zhang G."/>
        </authorList>
    </citation>
    <scope>NUCLEOTIDE SEQUENCE [LARGE SCALE GENOMIC DNA]</scope>
    <source>
        <strain evidence="12">B10K-DU-001-23</strain>
        <tissue evidence="12">Muscle</tissue>
    </source>
</reference>
<evidence type="ECO:0000256" key="4">
    <source>
        <dbReference type="ARBA" id="ARBA00022692"/>
    </source>
</evidence>
<evidence type="ECO:0000256" key="6">
    <source>
        <dbReference type="ARBA" id="ARBA00022737"/>
    </source>
</evidence>
<sequence length="332" mass="37718">SCNLTGLWDSTEYSVAIRCRSVVSVFWSEWSNEKTASTEERAPSEKVDLWRVIESSHSAGGRCVHLMWKPLNSFPPSGRILGYKIQYFPEINAALKIANISTTEKMKLHLNEEAYIISVTAYNSAGNSPEAILRIPSTDEKTSQIIETVRTFTTNEEVVVEWIASKPEVTKYVVEWYEELETDPFGRSWQYVSNSTNWKANKKKFKPFICYNISVYPLCGNKVAAPYSIQTYVQEKKPSEGPVADTGVPGKNEVTIKWKEISKDKRNGFISNYTIFYKPEDGKELHETVNSDVLQYRLKSLQANTQYTVYIMANNEAGGTSGDPKTFKTLKF</sequence>
<evidence type="ECO:0000313" key="12">
    <source>
        <dbReference type="EMBL" id="NXG67396.1"/>
    </source>
</evidence>
<name>A0A7K9DRU7_9AVES</name>
<keyword evidence="3" id="KW-1003">Cell membrane</keyword>
<evidence type="ECO:0000313" key="13">
    <source>
        <dbReference type="Proteomes" id="UP000518305"/>
    </source>
</evidence>
<dbReference type="GO" id="GO:0005886">
    <property type="term" value="C:plasma membrane"/>
    <property type="evidence" value="ECO:0007669"/>
    <property type="project" value="UniProtKB-SubCell"/>
</dbReference>
<keyword evidence="7" id="KW-1133">Transmembrane helix</keyword>
<dbReference type="PROSITE" id="PS50853">
    <property type="entry name" value="FN3"/>
    <property type="match status" value="2"/>
</dbReference>
<dbReference type="SUPFAM" id="SSF49265">
    <property type="entry name" value="Fibronectin type III"/>
    <property type="match status" value="2"/>
</dbReference>
<feature type="domain" description="Fibronectin type-III" evidence="11">
    <location>
        <begin position="1"/>
        <end position="41"/>
    </location>
</feature>
<comment type="similarity">
    <text evidence="2">Belongs to the type I cytokine receptor family. Type 2 subfamily.</text>
</comment>
<dbReference type="SMART" id="SM00060">
    <property type="entry name" value="FN3"/>
    <property type="match status" value="2"/>
</dbReference>
<keyword evidence="5" id="KW-0732">Signal</keyword>
<evidence type="ECO:0000256" key="7">
    <source>
        <dbReference type="ARBA" id="ARBA00022989"/>
    </source>
</evidence>
<evidence type="ECO:0000256" key="9">
    <source>
        <dbReference type="ARBA" id="ARBA00023170"/>
    </source>
</evidence>
<dbReference type="InterPro" id="IPR003961">
    <property type="entry name" value="FN3_dom"/>
</dbReference>
<feature type="domain" description="Fibronectin type-III" evidence="11">
    <location>
        <begin position="238"/>
        <end position="332"/>
    </location>
</feature>
<keyword evidence="9" id="KW-0675">Receptor</keyword>
<keyword evidence="8" id="KW-0472">Membrane</keyword>
<dbReference type="FunFam" id="2.60.40.10:FF:000414">
    <property type="entry name" value="Interleukin-6 receptor subunit beta"/>
    <property type="match status" value="1"/>
</dbReference>
<dbReference type="InterPro" id="IPR013783">
    <property type="entry name" value="Ig-like_fold"/>
</dbReference>
<keyword evidence="6" id="KW-0677">Repeat</keyword>
<keyword evidence="10" id="KW-0325">Glycoprotein</keyword>
<proteinExistence type="inferred from homology"/>
<evidence type="ECO:0000256" key="1">
    <source>
        <dbReference type="ARBA" id="ARBA00004251"/>
    </source>
</evidence>
<evidence type="ECO:0000259" key="11">
    <source>
        <dbReference type="PROSITE" id="PS50853"/>
    </source>
</evidence>
<evidence type="ECO:0000256" key="8">
    <source>
        <dbReference type="ARBA" id="ARBA00023136"/>
    </source>
</evidence>
<accession>A0A7K9DRU7</accession>
<evidence type="ECO:0000256" key="2">
    <source>
        <dbReference type="ARBA" id="ARBA00008921"/>
    </source>
</evidence>
<dbReference type="OrthoDB" id="9828391at2759"/>